<evidence type="ECO:0000259" key="10">
    <source>
        <dbReference type="PROSITE" id="PS51296"/>
    </source>
</evidence>
<evidence type="ECO:0000313" key="12">
    <source>
        <dbReference type="Proteomes" id="UP000323011"/>
    </source>
</evidence>
<reference evidence="11 12" key="1">
    <citation type="submission" date="2019-07" db="EMBL/GenBank/DDBJ databases">
        <title>Genomes of Cafeteria roenbergensis.</title>
        <authorList>
            <person name="Fischer M.G."/>
            <person name="Hackl T."/>
            <person name="Roman M."/>
        </authorList>
    </citation>
    <scope>NUCLEOTIDE SEQUENCE [LARGE SCALE GENOMIC DNA]</scope>
    <source>
        <strain evidence="11 12">BVI</strain>
    </source>
</reference>
<accession>A0A5A8CTM1</accession>
<dbReference type="GO" id="GO:0046872">
    <property type="term" value="F:metal ion binding"/>
    <property type="evidence" value="ECO:0007669"/>
    <property type="project" value="UniProtKB-KW"/>
</dbReference>
<dbReference type="AlphaFoldDB" id="A0A5A8CTM1"/>
<dbReference type="SUPFAM" id="SSF55424">
    <property type="entry name" value="FAD/NAD-linked reductases, dimerisation (C-terminal) domain"/>
    <property type="match status" value="1"/>
</dbReference>
<dbReference type="EMBL" id="VLTN01000005">
    <property type="protein sequence ID" value="KAA0156059.1"/>
    <property type="molecule type" value="Genomic_DNA"/>
</dbReference>
<dbReference type="InterPro" id="IPR017941">
    <property type="entry name" value="Rieske_2Fe-2S"/>
</dbReference>
<keyword evidence="8" id="KW-0408">Iron</keyword>
<proteinExistence type="inferred from homology"/>
<dbReference type="Pfam" id="PF00355">
    <property type="entry name" value="Rieske"/>
    <property type="match status" value="1"/>
</dbReference>
<evidence type="ECO:0000256" key="2">
    <source>
        <dbReference type="ARBA" id="ARBA00006442"/>
    </source>
</evidence>
<keyword evidence="3" id="KW-0285">Flavoprotein</keyword>
<dbReference type="Gene3D" id="2.102.10.10">
    <property type="entry name" value="Rieske [2Fe-2S] iron-sulphur domain"/>
    <property type="match status" value="1"/>
</dbReference>
<evidence type="ECO:0000256" key="4">
    <source>
        <dbReference type="ARBA" id="ARBA00022714"/>
    </source>
</evidence>
<dbReference type="GO" id="GO:0051537">
    <property type="term" value="F:2 iron, 2 sulfur cluster binding"/>
    <property type="evidence" value="ECO:0007669"/>
    <property type="project" value="UniProtKB-KW"/>
</dbReference>
<dbReference type="GO" id="GO:0005737">
    <property type="term" value="C:cytoplasm"/>
    <property type="evidence" value="ECO:0007669"/>
    <property type="project" value="TreeGrafter"/>
</dbReference>
<evidence type="ECO:0000256" key="5">
    <source>
        <dbReference type="ARBA" id="ARBA00022723"/>
    </source>
</evidence>
<dbReference type="InterPro" id="IPR028202">
    <property type="entry name" value="Reductase_C"/>
</dbReference>
<evidence type="ECO:0000256" key="7">
    <source>
        <dbReference type="ARBA" id="ARBA00023002"/>
    </source>
</evidence>
<keyword evidence="12" id="KW-1185">Reference proteome</keyword>
<dbReference type="PANTHER" id="PTHR43557:SF2">
    <property type="entry name" value="RIESKE DOMAIN-CONTAINING PROTEIN-RELATED"/>
    <property type="match status" value="1"/>
</dbReference>
<name>A0A5A8CTM1_CAFRO</name>
<keyword evidence="4" id="KW-0001">2Fe-2S</keyword>
<gene>
    <name evidence="11" type="ORF">FNF29_01475</name>
</gene>
<dbReference type="PRINTS" id="PR00411">
    <property type="entry name" value="PNDRDTASEI"/>
</dbReference>
<keyword evidence="5" id="KW-0479">Metal-binding</keyword>
<organism evidence="11 12">
    <name type="scientific">Cafeteria roenbergensis</name>
    <name type="common">Marine flagellate</name>
    <dbReference type="NCBI Taxonomy" id="33653"/>
    <lineage>
        <taxon>Eukaryota</taxon>
        <taxon>Sar</taxon>
        <taxon>Stramenopiles</taxon>
        <taxon>Bigyra</taxon>
        <taxon>Opalozoa</taxon>
        <taxon>Bicosoecida</taxon>
        <taxon>Cafeteriaceae</taxon>
        <taxon>Cafeteria</taxon>
    </lineage>
</organism>
<dbReference type="Pfam" id="PF07992">
    <property type="entry name" value="Pyr_redox_2"/>
    <property type="match status" value="1"/>
</dbReference>
<dbReference type="PRINTS" id="PR00368">
    <property type="entry name" value="FADPNR"/>
</dbReference>
<sequence>MASAAASSGSPVSLVKTVLADSIKPASTHPLKVTAPGGSEASLLLVKGASGELYATVNKCTHYGLPLAGGTVADCSISCPFHGAQFDLRTGDIEDGPAFDKLPVFPVTVQADGFAYVALPADGPVPTAVSPAYCHARPTDGRHFVVVGAGAASHAAVEELRKRGFEGRITVFSKESAAHHYDRTVLSKNMAAGATPAKIQLRPEEWWGARGVELRLGTEVTAVDPAAKTVTTSAGETVPYDACLCATSGPARTLRADRSEGFSVPGAELGGVFVCREPADSAAIAAAVKARPRPDVVVIGSSFIGMEAAAAIATSGKLGAEDATVGSVTVVGMEAEPFERVLGPDLGAAMRALHEARGVSFRMGTSASAMAPRPDDAAAVGSVTLKDGSSLPADVVVVGAGIIPALGYLESAAGVEVLPRAGGVKVDSRLRAAEDLFVCGDIARFPYAHAVDDSHRELRLEHWDVAIAHGRTAARNMLGDDVPFDAVPFFWSGQLGKNIRYAGNAMRWDEALVQGSLATPKATVFYCCGDKVAAVATLQDDPQAVAARDLMRLGKMPSVAQIKAEAKFDLAAYLKKVTTTATAAGAAASEA</sequence>
<dbReference type="GO" id="GO:0016651">
    <property type="term" value="F:oxidoreductase activity, acting on NAD(P)H"/>
    <property type="evidence" value="ECO:0007669"/>
    <property type="project" value="TreeGrafter"/>
</dbReference>
<dbReference type="Proteomes" id="UP000323011">
    <property type="component" value="Unassembled WGS sequence"/>
</dbReference>
<evidence type="ECO:0000256" key="8">
    <source>
        <dbReference type="ARBA" id="ARBA00023004"/>
    </source>
</evidence>
<dbReference type="InterPro" id="IPR023753">
    <property type="entry name" value="FAD/NAD-binding_dom"/>
</dbReference>
<evidence type="ECO:0000313" key="11">
    <source>
        <dbReference type="EMBL" id="KAA0156059.1"/>
    </source>
</evidence>
<comment type="cofactor">
    <cofactor evidence="1">
        <name>FAD</name>
        <dbReference type="ChEBI" id="CHEBI:57692"/>
    </cofactor>
</comment>
<dbReference type="SUPFAM" id="SSF50022">
    <property type="entry name" value="ISP domain"/>
    <property type="match status" value="1"/>
</dbReference>
<evidence type="ECO:0000256" key="3">
    <source>
        <dbReference type="ARBA" id="ARBA00022630"/>
    </source>
</evidence>
<evidence type="ECO:0000256" key="9">
    <source>
        <dbReference type="ARBA" id="ARBA00023014"/>
    </source>
</evidence>
<evidence type="ECO:0000256" key="6">
    <source>
        <dbReference type="ARBA" id="ARBA00022827"/>
    </source>
</evidence>
<protein>
    <recommendedName>
        <fullName evidence="10">Rieske domain-containing protein</fullName>
    </recommendedName>
</protein>
<dbReference type="Gene3D" id="3.30.390.30">
    <property type="match status" value="1"/>
</dbReference>
<dbReference type="PANTHER" id="PTHR43557">
    <property type="entry name" value="APOPTOSIS-INDUCING FACTOR 1"/>
    <property type="match status" value="1"/>
</dbReference>
<evidence type="ECO:0000256" key="1">
    <source>
        <dbReference type="ARBA" id="ARBA00001974"/>
    </source>
</evidence>
<dbReference type="PROSITE" id="PS51296">
    <property type="entry name" value="RIESKE"/>
    <property type="match status" value="1"/>
</dbReference>
<dbReference type="InterPro" id="IPR036188">
    <property type="entry name" value="FAD/NAD-bd_sf"/>
</dbReference>
<dbReference type="SUPFAM" id="SSF51905">
    <property type="entry name" value="FAD/NAD(P)-binding domain"/>
    <property type="match status" value="2"/>
</dbReference>
<comment type="similarity">
    <text evidence="2">Belongs to the FAD-dependent oxidoreductase family.</text>
</comment>
<comment type="caution">
    <text evidence="11">The sequence shown here is derived from an EMBL/GenBank/DDBJ whole genome shotgun (WGS) entry which is preliminary data.</text>
</comment>
<dbReference type="InterPro" id="IPR016156">
    <property type="entry name" value="FAD/NAD-linked_Rdtase_dimer_sf"/>
</dbReference>
<keyword evidence="6" id="KW-0274">FAD</keyword>
<dbReference type="Pfam" id="PF14759">
    <property type="entry name" value="Reductase_C"/>
    <property type="match status" value="1"/>
</dbReference>
<feature type="domain" description="Rieske" evidence="10">
    <location>
        <begin position="15"/>
        <end position="116"/>
    </location>
</feature>
<dbReference type="OMA" id="PRCTHYG"/>
<keyword evidence="7" id="KW-0560">Oxidoreductase</keyword>
<keyword evidence="9" id="KW-0411">Iron-sulfur</keyword>
<dbReference type="InterPro" id="IPR050446">
    <property type="entry name" value="FAD-oxidoreductase/Apoptosis"/>
</dbReference>
<dbReference type="Gene3D" id="3.50.50.60">
    <property type="entry name" value="FAD/NAD(P)-binding domain"/>
    <property type="match status" value="2"/>
</dbReference>
<dbReference type="InterPro" id="IPR036922">
    <property type="entry name" value="Rieske_2Fe-2S_sf"/>
</dbReference>